<dbReference type="SUPFAM" id="SSF55729">
    <property type="entry name" value="Acyl-CoA N-acyltransferases (Nat)"/>
    <property type="match status" value="1"/>
</dbReference>
<organism evidence="2 3">
    <name type="scientific">Vagococcus fluvialis</name>
    <dbReference type="NCBI Taxonomy" id="2738"/>
    <lineage>
        <taxon>Bacteria</taxon>
        <taxon>Bacillati</taxon>
        <taxon>Bacillota</taxon>
        <taxon>Bacilli</taxon>
        <taxon>Lactobacillales</taxon>
        <taxon>Enterococcaceae</taxon>
        <taxon>Vagococcus</taxon>
    </lineage>
</organism>
<evidence type="ECO:0000313" key="3">
    <source>
        <dbReference type="Proteomes" id="UP000521358"/>
    </source>
</evidence>
<feature type="domain" description="N-acetyltransferase" evidence="1">
    <location>
        <begin position="7"/>
        <end position="138"/>
    </location>
</feature>
<evidence type="ECO:0000313" key="2">
    <source>
        <dbReference type="EMBL" id="NKC69218.1"/>
    </source>
</evidence>
<dbReference type="Pfam" id="PF13673">
    <property type="entry name" value="Acetyltransf_10"/>
    <property type="match status" value="1"/>
</dbReference>
<dbReference type="InterPro" id="IPR053144">
    <property type="entry name" value="Acetyltransferase_Butenolide"/>
</dbReference>
<dbReference type="Gene3D" id="3.40.630.30">
    <property type="match status" value="1"/>
</dbReference>
<dbReference type="CDD" id="cd04301">
    <property type="entry name" value="NAT_SF"/>
    <property type="match status" value="1"/>
</dbReference>
<name>A0A7X6I431_9ENTE</name>
<dbReference type="AlphaFoldDB" id="A0A7X6I431"/>
<keyword evidence="2" id="KW-0808">Transferase</keyword>
<dbReference type="PROSITE" id="PS51186">
    <property type="entry name" value="GNAT"/>
    <property type="match status" value="1"/>
</dbReference>
<dbReference type="GO" id="GO:0016747">
    <property type="term" value="F:acyltransferase activity, transferring groups other than amino-acyl groups"/>
    <property type="evidence" value="ECO:0007669"/>
    <property type="project" value="InterPro"/>
</dbReference>
<dbReference type="InterPro" id="IPR016181">
    <property type="entry name" value="Acyl_CoA_acyltransferase"/>
</dbReference>
<gene>
    <name evidence="2" type="ORF">HED35_14055</name>
</gene>
<dbReference type="InterPro" id="IPR000182">
    <property type="entry name" value="GNAT_dom"/>
</dbReference>
<dbReference type="PANTHER" id="PTHR43233">
    <property type="entry name" value="FAMILY N-ACETYLTRANSFERASE, PUTATIVE (AFU_ORTHOLOGUE AFUA_6G03350)-RELATED"/>
    <property type="match status" value="1"/>
</dbReference>
<accession>A0A7X6I431</accession>
<reference evidence="2 3" key="1">
    <citation type="submission" date="2020-03" db="EMBL/GenBank/DDBJ databases">
        <title>Bacterial samples isolated from urine from healthy bovine heifers (Gyr breed).</title>
        <authorList>
            <person name="Giannattasio-Ferraz S."/>
            <person name="Maskeri L."/>
            <person name="Penido A."/>
            <person name="Barbosa-Stancioli E.F."/>
            <person name="Putonti C."/>
        </authorList>
    </citation>
    <scope>NUCLEOTIDE SEQUENCE [LARGE SCALE GENOMIC DNA]</scope>
    <source>
        <strain evidence="2 3">UFMG-H7</strain>
    </source>
</reference>
<dbReference type="EMBL" id="JAAVMB010000023">
    <property type="protein sequence ID" value="NKC69218.1"/>
    <property type="molecule type" value="Genomic_DNA"/>
</dbReference>
<proteinExistence type="predicted"/>
<dbReference type="RefSeq" id="WP_167808227.1">
    <property type="nucleotide sequence ID" value="NZ_JAAVMB010000023.1"/>
</dbReference>
<dbReference type="PANTHER" id="PTHR43233:SF1">
    <property type="entry name" value="FAMILY N-ACETYLTRANSFERASE, PUTATIVE (AFU_ORTHOLOGUE AFUA_6G03350)-RELATED"/>
    <property type="match status" value="1"/>
</dbReference>
<evidence type="ECO:0000259" key="1">
    <source>
        <dbReference type="PROSITE" id="PS51186"/>
    </source>
</evidence>
<protein>
    <submittedName>
        <fullName evidence="2">GNAT family N-acetyltransferase</fullName>
    </submittedName>
</protein>
<comment type="caution">
    <text evidence="2">The sequence shown here is derived from an EMBL/GenBank/DDBJ whole genome shotgun (WGS) entry which is preliminary data.</text>
</comment>
<dbReference type="Proteomes" id="UP000521358">
    <property type="component" value="Unassembled WGS sequence"/>
</dbReference>
<sequence length="138" mass="15431">MKETKFTTIKEIPTVEEYLTLRKLGGLSAKSKDGAKTGLKNSFYSVTIRDNNKLIGMGRIVGDGGTVFQVVDIVVDPAYQGKGLGKLIVKELVQYIHEKVDEQAYVNLIADGEAYKLYSQFGFIDTWPKSRGMYLKSR</sequence>